<proteinExistence type="predicted"/>
<dbReference type="OrthoDB" id="417877at2759"/>
<dbReference type="InterPro" id="IPR036188">
    <property type="entry name" value="FAD/NAD-bd_sf"/>
</dbReference>
<dbReference type="InterPro" id="IPR002938">
    <property type="entry name" value="FAD-bd"/>
</dbReference>
<evidence type="ECO:0000259" key="3">
    <source>
        <dbReference type="Pfam" id="PF01494"/>
    </source>
</evidence>
<dbReference type="Gene3D" id="3.50.50.60">
    <property type="entry name" value="FAD/NAD(P)-binding domain"/>
    <property type="match status" value="1"/>
</dbReference>
<dbReference type="Pfam" id="PF01494">
    <property type="entry name" value="FAD_binding_3"/>
    <property type="match status" value="1"/>
</dbReference>
<dbReference type="AlphaFoldDB" id="A0A815DCU3"/>
<protein>
    <recommendedName>
        <fullName evidence="3">FAD-binding domain-containing protein</fullName>
    </recommendedName>
</protein>
<reference evidence="4" key="1">
    <citation type="submission" date="2021-02" db="EMBL/GenBank/DDBJ databases">
        <authorList>
            <person name="Nowell W R."/>
        </authorList>
    </citation>
    <scope>NUCLEOTIDE SEQUENCE</scope>
</reference>
<dbReference type="Proteomes" id="UP000663882">
    <property type="component" value="Unassembled WGS sequence"/>
</dbReference>
<accession>A0A815DCU3</accession>
<evidence type="ECO:0000313" key="5">
    <source>
        <dbReference type="Proteomes" id="UP000663882"/>
    </source>
</evidence>
<dbReference type="EMBL" id="CAJNOO010002775">
    <property type="protein sequence ID" value="CAF1296202.1"/>
    <property type="molecule type" value="Genomic_DNA"/>
</dbReference>
<comment type="caution">
    <text evidence="4">The sequence shown here is derived from an EMBL/GenBank/DDBJ whole genome shotgun (WGS) entry which is preliminary data.</text>
</comment>
<dbReference type="GO" id="GO:0071949">
    <property type="term" value="F:FAD binding"/>
    <property type="evidence" value="ECO:0007669"/>
    <property type="project" value="InterPro"/>
</dbReference>
<evidence type="ECO:0000256" key="1">
    <source>
        <dbReference type="ARBA" id="ARBA00023002"/>
    </source>
</evidence>
<dbReference type="GO" id="GO:0004497">
    <property type="term" value="F:monooxygenase activity"/>
    <property type="evidence" value="ECO:0007669"/>
    <property type="project" value="UniProtKB-KW"/>
</dbReference>
<dbReference type="PANTHER" id="PTHR13789:SF309">
    <property type="entry name" value="PUTATIVE (AFU_ORTHOLOGUE AFUA_6G14510)-RELATED"/>
    <property type="match status" value="1"/>
</dbReference>
<evidence type="ECO:0000256" key="2">
    <source>
        <dbReference type="ARBA" id="ARBA00023033"/>
    </source>
</evidence>
<dbReference type="PRINTS" id="PR00420">
    <property type="entry name" value="RNGMNOXGNASE"/>
</dbReference>
<keyword evidence="1" id="KW-0560">Oxidoreductase</keyword>
<organism evidence="4 5">
    <name type="scientific">Rotaria sordida</name>
    <dbReference type="NCBI Taxonomy" id="392033"/>
    <lineage>
        <taxon>Eukaryota</taxon>
        <taxon>Metazoa</taxon>
        <taxon>Spiralia</taxon>
        <taxon>Gnathifera</taxon>
        <taxon>Rotifera</taxon>
        <taxon>Eurotatoria</taxon>
        <taxon>Bdelloidea</taxon>
        <taxon>Philodinida</taxon>
        <taxon>Philodinidae</taxon>
        <taxon>Rotaria</taxon>
    </lineage>
</organism>
<keyword evidence="2" id="KW-0503">Monooxygenase</keyword>
<name>A0A815DCU3_9BILA</name>
<evidence type="ECO:0000313" key="4">
    <source>
        <dbReference type="EMBL" id="CAF1296202.1"/>
    </source>
</evidence>
<dbReference type="InterPro" id="IPR050493">
    <property type="entry name" value="FAD-dep_Monooxygenase_BioMet"/>
</dbReference>
<sequence length="420" mass="47756">MARARSVAIIGGGIGGLTVANALKRIGMSVSLYERAPYFIPTAGAAFGFQPNGQISLAHIGFKDQIEKIVHPFYKWQVINGNCEVVAKTHKLREFGKRFGYFMGGTIRAELVDILKEPLEKSGILYYSHNMTNIKQDKDGVTISFDNEKQQKTVRVDMVIGADGIRSTVVKQIFPQTAPPIYIKKNIFYGMIDNIDEQTSINPIVREKNTITQNFDHGEFLTYTAGNKGQCMWAVLYSADTPPSTNDDAEWTKMNNQHELNQCLAKFHQSHPVHECVAATDKQRLLHFGLYYRQHRNDGWHRNRICLLGDSCHATLPYVGQGANMAIEDAISLAMCLEKNNFEMEPAFQEYYKKRFNRTKRVVNISRYMGLFYHSENPIIRSIKLPVISWLINSGMMLKSLEKEMYGNCPVPIEQKNIVK</sequence>
<gene>
    <name evidence="4" type="ORF">RFH988_LOCUS29472</name>
</gene>
<dbReference type="SUPFAM" id="SSF51905">
    <property type="entry name" value="FAD/NAD(P)-binding domain"/>
    <property type="match status" value="1"/>
</dbReference>
<dbReference type="PANTHER" id="PTHR13789">
    <property type="entry name" value="MONOOXYGENASE"/>
    <property type="match status" value="1"/>
</dbReference>
<feature type="domain" description="FAD-binding" evidence="3">
    <location>
        <begin position="6"/>
        <end position="339"/>
    </location>
</feature>